<name>A0AAV1E0K9_OLDCO</name>
<dbReference type="Proteomes" id="UP001161247">
    <property type="component" value="Chromosome 7"/>
</dbReference>
<gene>
    <name evidence="2" type="ORF">OLC1_LOCUS19761</name>
</gene>
<protein>
    <submittedName>
        <fullName evidence="2">OLC1v1013068C1</fullName>
    </submittedName>
</protein>
<dbReference type="PANTHER" id="PTHR47076:SF1">
    <property type="entry name" value="NHL DOMAIN PROTEIN"/>
    <property type="match status" value="1"/>
</dbReference>
<evidence type="ECO:0000313" key="2">
    <source>
        <dbReference type="EMBL" id="CAI9112600.1"/>
    </source>
</evidence>
<organism evidence="2 3">
    <name type="scientific">Oldenlandia corymbosa var. corymbosa</name>
    <dbReference type="NCBI Taxonomy" id="529605"/>
    <lineage>
        <taxon>Eukaryota</taxon>
        <taxon>Viridiplantae</taxon>
        <taxon>Streptophyta</taxon>
        <taxon>Embryophyta</taxon>
        <taxon>Tracheophyta</taxon>
        <taxon>Spermatophyta</taxon>
        <taxon>Magnoliopsida</taxon>
        <taxon>eudicotyledons</taxon>
        <taxon>Gunneridae</taxon>
        <taxon>Pentapetalae</taxon>
        <taxon>asterids</taxon>
        <taxon>lamiids</taxon>
        <taxon>Gentianales</taxon>
        <taxon>Rubiaceae</taxon>
        <taxon>Rubioideae</taxon>
        <taxon>Spermacoceae</taxon>
        <taxon>Hedyotis-Oldenlandia complex</taxon>
        <taxon>Oldenlandia</taxon>
    </lineage>
</organism>
<keyword evidence="3" id="KW-1185">Reference proteome</keyword>
<sequence length="169" mass="18944">MEGSRAYSQVSVESPNDGGGGAGGVVSETSFQKRRCCFCFDWGSTRSPTRGPNWWQRVRSGELGRDKSLWSRGINAFKKIREWSEIVAGPRWKTFIRRFNRGGSRKNNSSNCRYDPLSYALNFDEGPGQNEDFDRDDDHRLRNFSVRYASIPAAGKGSAADSTDGPNFV</sequence>
<reference evidence="2" key="1">
    <citation type="submission" date="2023-03" db="EMBL/GenBank/DDBJ databases">
        <authorList>
            <person name="Julca I."/>
        </authorList>
    </citation>
    <scope>NUCLEOTIDE SEQUENCE</scope>
</reference>
<evidence type="ECO:0000256" key="1">
    <source>
        <dbReference type="SAM" id="MobiDB-lite"/>
    </source>
</evidence>
<evidence type="ECO:0000313" key="3">
    <source>
        <dbReference type="Proteomes" id="UP001161247"/>
    </source>
</evidence>
<dbReference type="PANTHER" id="PTHR47076">
    <property type="entry name" value="NHL DOMAIN PROTEIN"/>
    <property type="match status" value="1"/>
</dbReference>
<proteinExistence type="predicted"/>
<dbReference type="AlphaFoldDB" id="A0AAV1E0K9"/>
<accession>A0AAV1E0K9</accession>
<dbReference type="EMBL" id="OX459124">
    <property type="protein sequence ID" value="CAI9112600.1"/>
    <property type="molecule type" value="Genomic_DNA"/>
</dbReference>
<feature type="compositionally biased region" description="Polar residues" evidence="1">
    <location>
        <begin position="1"/>
        <end position="14"/>
    </location>
</feature>
<feature type="region of interest" description="Disordered" evidence="1">
    <location>
        <begin position="1"/>
        <end position="25"/>
    </location>
</feature>